<protein>
    <submittedName>
        <fullName evidence="1">Uncharacterized protein</fullName>
    </submittedName>
</protein>
<accession>A0A5S4ZQH4</accession>
<dbReference type="Proteomes" id="UP000323166">
    <property type="component" value="Unassembled WGS sequence"/>
</dbReference>
<proteinExistence type="predicted"/>
<name>A0A5S4ZQH4_9FIRM</name>
<reference evidence="1 2" key="1">
    <citation type="submission" date="2019-07" db="EMBL/GenBank/DDBJ databases">
        <title>Genomic Encyclopedia of Type Strains, Phase I: the one thousand microbial genomes (KMG-I) project.</title>
        <authorList>
            <person name="Kyrpides N."/>
        </authorList>
    </citation>
    <scope>NUCLEOTIDE SEQUENCE [LARGE SCALE GENOMIC DNA]</scope>
    <source>
        <strain evidence="1 2">DSM 6562</strain>
    </source>
</reference>
<comment type="caution">
    <text evidence="1">The sequence shown here is derived from an EMBL/GenBank/DDBJ whole genome shotgun (WGS) entry which is preliminary data.</text>
</comment>
<gene>
    <name evidence="1" type="ORF">LX24_01874</name>
</gene>
<dbReference type="EMBL" id="VNHM01000009">
    <property type="protein sequence ID" value="TYO95145.1"/>
    <property type="molecule type" value="Genomic_DNA"/>
</dbReference>
<dbReference type="RefSeq" id="WP_166511880.1">
    <property type="nucleotide sequence ID" value="NZ_VNHM01000009.1"/>
</dbReference>
<dbReference type="AlphaFoldDB" id="A0A5S4ZQH4"/>
<evidence type="ECO:0000313" key="1">
    <source>
        <dbReference type="EMBL" id="TYO95145.1"/>
    </source>
</evidence>
<evidence type="ECO:0000313" key="2">
    <source>
        <dbReference type="Proteomes" id="UP000323166"/>
    </source>
</evidence>
<keyword evidence="2" id="KW-1185">Reference proteome</keyword>
<sequence length="104" mass="11896">MIALQSGLEGQIWQIILDSYRYDEDTYLFLNDFRNQGAARWALQRARNIESDLVFMKYRQGINIPNGTIRDANIVRRVLELAAYGADSGKYLGPSDDRLVRGVV</sequence>
<organism evidence="1 2">
    <name type="scientific">Desulfallas thermosapovorans DSM 6562</name>
    <dbReference type="NCBI Taxonomy" id="1121431"/>
    <lineage>
        <taxon>Bacteria</taxon>
        <taxon>Bacillati</taxon>
        <taxon>Bacillota</taxon>
        <taxon>Clostridia</taxon>
        <taxon>Eubacteriales</taxon>
        <taxon>Desulfallaceae</taxon>
        <taxon>Desulfallas</taxon>
    </lineage>
</organism>